<feature type="transmembrane region" description="Helical" evidence="2">
    <location>
        <begin position="536"/>
        <end position="560"/>
    </location>
</feature>
<evidence type="ECO:0000313" key="6">
    <source>
        <dbReference type="Proteomes" id="UP000054321"/>
    </source>
</evidence>
<reference evidence="5 6" key="1">
    <citation type="submission" date="2014-04" db="EMBL/GenBank/DDBJ databases">
        <authorList>
            <consortium name="DOE Joint Genome Institute"/>
            <person name="Kuo A."/>
            <person name="Martino E."/>
            <person name="Perotto S."/>
            <person name="Kohler A."/>
            <person name="Nagy L.G."/>
            <person name="Floudas D."/>
            <person name="Copeland A."/>
            <person name="Barry K.W."/>
            <person name="Cichocki N."/>
            <person name="Veneault-Fourrey C."/>
            <person name="LaButti K."/>
            <person name="Lindquist E.A."/>
            <person name="Lipzen A."/>
            <person name="Lundell T."/>
            <person name="Morin E."/>
            <person name="Murat C."/>
            <person name="Sun H."/>
            <person name="Tunlid A."/>
            <person name="Henrissat B."/>
            <person name="Grigoriev I.V."/>
            <person name="Hibbett D.S."/>
            <person name="Martin F."/>
            <person name="Nordberg H.P."/>
            <person name="Cantor M.N."/>
            <person name="Hua S.X."/>
        </authorList>
    </citation>
    <scope>NUCLEOTIDE SEQUENCE [LARGE SCALE GENOMIC DNA]</scope>
    <source>
        <strain evidence="5 6">Zn</strain>
    </source>
</reference>
<proteinExistence type="predicted"/>
<dbReference type="STRING" id="913774.A0A0C3H1N2"/>
<dbReference type="EMBL" id="KN832884">
    <property type="protein sequence ID" value="KIM96416.1"/>
    <property type="molecule type" value="Genomic_DNA"/>
</dbReference>
<dbReference type="OrthoDB" id="25131at2759"/>
<keyword evidence="2" id="KW-0812">Transmembrane</keyword>
<organism evidence="5 6">
    <name type="scientific">Oidiodendron maius (strain Zn)</name>
    <dbReference type="NCBI Taxonomy" id="913774"/>
    <lineage>
        <taxon>Eukaryota</taxon>
        <taxon>Fungi</taxon>
        <taxon>Dikarya</taxon>
        <taxon>Ascomycota</taxon>
        <taxon>Pezizomycotina</taxon>
        <taxon>Leotiomycetes</taxon>
        <taxon>Leotiomycetes incertae sedis</taxon>
        <taxon>Myxotrichaceae</taxon>
        <taxon>Oidiodendron</taxon>
    </lineage>
</organism>
<reference evidence="6" key="2">
    <citation type="submission" date="2015-01" db="EMBL/GenBank/DDBJ databases">
        <title>Evolutionary Origins and Diversification of the Mycorrhizal Mutualists.</title>
        <authorList>
            <consortium name="DOE Joint Genome Institute"/>
            <consortium name="Mycorrhizal Genomics Consortium"/>
            <person name="Kohler A."/>
            <person name="Kuo A."/>
            <person name="Nagy L.G."/>
            <person name="Floudas D."/>
            <person name="Copeland A."/>
            <person name="Barry K.W."/>
            <person name="Cichocki N."/>
            <person name="Veneault-Fourrey C."/>
            <person name="LaButti K."/>
            <person name="Lindquist E.A."/>
            <person name="Lipzen A."/>
            <person name="Lundell T."/>
            <person name="Morin E."/>
            <person name="Murat C."/>
            <person name="Riley R."/>
            <person name="Ohm R."/>
            <person name="Sun H."/>
            <person name="Tunlid A."/>
            <person name="Henrissat B."/>
            <person name="Grigoriev I.V."/>
            <person name="Hibbett D.S."/>
            <person name="Martin F."/>
        </authorList>
    </citation>
    <scope>NUCLEOTIDE SEQUENCE [LARGE SCALE GENOMIC DNA]</scope>
    <source>
        <strain evidence="6">Zn</strain>
    </source>
</reference>
<dbReference type="SUPFAM" id="SSF49899">
    <property type="entry name" value="Concanavalin A-like lectins/glucanases"/>
    <property type="match status" value="1"/>
</dbReference>
<keyword evidence="2" id="KW-0472">Membrane</keyword>
<dbReference type="AlphaFoldDB" id="A0A0C3H1N2"/>
<gene>
    <name evidence="5" type="ORF">OIDMADRAFT_170104</name>
</gene>
<keyword evidence="6" id="KW-1185">Reference proteome</keyword>
<dbReference type="InParanoid" id="A0A0C3H1N2"/>
<evidence type="ECO:0000256" key="2">
    <source>
        <dbReference type="SAM" id="Phobius"/>
    </source>
</evidence>
<dbReference type="InterPro" id="IPR000757">
    <property type="entry name" value="Beta-glucanase-like"/>
</dbReference>
<keyword evidence="2" id="KW-1133">Transmembrane helix</keyword>
<dbReference type="Proteomes" id="UP000054321">
    <property type="component" value="Unassembled WGS sequence"/>
</dbReference>
<dbReference type="PANTHER" id="PTHR38121:SF2">
    <property type="entry name" value="ACYLTRANSFERASE 3 DOMAIN-CONTAINING PROTEIN"/>
    <property type="match status" value="1"/>
</dbReference>
<feature type="transmembrane region" description="Helical" evidence="2">
    <location>
        <begin position="660"/>
        <end position="682"/>
    </location>
</feature>
<feature type="transmembrane region" description="Helical" evidence="2">
    <location>
        <begin position="772"/>
        <end position="791"/>
    </location>
</feature>
<feature type="compositionally biased region" description="Polar residues" evidence="1">
    <location>
        <begin position="424"/>
        <end position="434"/>
    </location>
</feature>
<dbReference type="Pfam" id="PF00722">
    <property type="entry name" value="Glyco_hydro_16"/>
    <property type="match status" value="1"/>
</dbReference>
<dbReference type="CDD" id="cd00413">
    <property type="entry name" value="Glyco_hydrolase_16"/>
    <property type="match status" value="1"/>
</dbReference>
<feature type="compositionally biased region" description="Basic and acidic residues" evidence="1">
    <location>
        <begin position="977"/>
        <end position="997"/>
    </location>
</feature>
<evidence type="ECO:0000256" key="3">
    <source>
        <dbReference type="SAM" id="SignalP"/>
    </source>
</evidence>
<feature type="transmembrane region" description="Helical" evidence="2">
    <location>
        <begin position="330"/>
        <end position="349"/>
    </location>
</feature>
<keyword evidence="3" id="KW-0732">Signal</keyword>
<dbReference type="GO" id="GO:0004553">
    <property type="term" value="F:hydrolase activity, hydrolyzing O-glycosyl compounds"/>
    <property type="evidence" value="ECO:0007669"/>
    <property type="project" value="InterPro"/>
</dbReference>
<dbReference type="HOGENOM" id="CLU_297715_0_0_1"/>
<evidence type="ECO:0000256" key="1">
    <source>
        <dbReference type="SAM" id="MobiDB-lite"/>
    </source>
</evidence>
<dbReference type="InterPro" id="IPR013320">
    <property type="entry name" value="ConA-like_dom_sf"/>
</dbReference>
<dbReference type="PANTHER" id="PTHR38121">
    <property type="entry name" value="GH16 DOMAIN-CONTAINING PROTEIN"/>
    <property type="match status" value="1"/>
</dbReference>
<feature type="transmembrane region" description="Helical" evidence="2">
    <location>
        <begin position="897"/>
        <end position="921"/>
    </location>
</feature>
<feature type="transmembrane region" description="Helical" evidence="2">
    <location>
        <begin position="865"/>
        <end position="885"/>
    </location>
</feature>
<feature type="compositionally biased region" description="Pro residues" evidence="1">
    <location>
        <begin position="461"/>
        <end position="472"/>
    </location>
</feature>
<accession>A0A0C3H1N2</accession>
<feature type="transmembrane region" description="Helical" evidence="2">
    <location>
        <begin position="623"/>
        <end position="640"/>
    </location>
</feature>
<feature type="chain" id="PRO_5002165172" description="GH16 domain-containing protein" evidence="3">
    <location>
        <begin position="22"/>
        <end position="1010"/>
    </location>
</feature>
<protein>
    <recommendedName>
        <fullName evidence="4">GH16 domain-containing protein</fullName>
    </recommendedName>
</protein>
<evidence type="ECO:0000313" key="5">
    <source>
        <dbReference type="EMBL" id="KIM96416.1"/>
    </source>
</evidence>
<evidence type="ECO:0000259" key="4">
    <source>
        <dbReference type="PROSITE" id="PS51762"/>
    </source>
</evidence>
<feature type="signal peptide" evidence="3">
    <location>
        <begin position="1"/>
        <end position="21"/>
    </location>
</feature>
<name>A0A0C3H1N2_OIDMZ</name>
<feature type="transmembrane region" description="Helical" evidence="2">
    <location>
        <begin position="580"/>
        <end position="602"/>
    </location>
</feature>
<feature type="region of interest" description="Disordered" evidence="1">
    <location>
        <begin position="970"/>
        <end position="1010"/>
    </location>
</feature>
<feature type="region of interest" description="Disordered" evidence="1">
    <location>
        <begin position="421"/>
        <end position="482"/>
    </location>
</feature>
<feature type="domain" description="GH16" evidence="4">
    <location>
        <begin position="13"/>
        <end position="281"/>
    </location>
</feature>
<feature type="transmembrane region" description="Helical" evidence="2">
    <location>
        <begin position="728"/>
        <end position="752"/>
    </location>
</feature>
<dbReference type="Gene3D" id="2.60.120.200">
    <property type="match status" value="1"/>
</dbReference>
<sequence>MNVQTFLQLLFLLSFWPRTQAALEPSKDVSSCTCGFYNQEANMVFTETSIVYFNETDGLPADYIPESFENKYDRGWNAIYRQGAAVENVAIVNDTTARNLTSMALYCDPADDNGLVMGASMRTARQDIFFGSFRASMRAPRQWLKGSAVSMLLKHNVTESWDIDVMNTDNSSWAWVTTLAKGQFSDLWMGTNFTNLTEEGLNPWYYTEYRVDWTPDAITYYIGGQQHYAYTRALNGSLPSTPAPIQLQHWSLGNVYNTQGPPGQQSEANVAWTRLFFNSSVWTTEQREAFDARCTPADACQMDDNTLRGSSAYPVEALSPWQQAQPEYKILWIPLLIDIAFASLFTNSISSVHPTSDNGGVRLPRDTSYSSFAPPTYSGTQTPLPQYQTPAASLWPSRVNSTDDLPIDPLPRRASVQSDLYMAGSQSPHSSTRPPIQPGGYQHYSSSSNPFLLRSESGPSTPAPEAIPPLPTIPGILSPTPSSSNVITTTIHHPTSGEKTSQVTIAEESKPGVTTISAVDPAKGKGGIPPQQRVDYLAGFVGMSAILVTMNHFGLTFWAAVIIPSVRPHYSSEIWARKTIASYFLDPLWIGPFLMISTRFLVSNYLRTGKLDNMAQKIVARPFRLLTPVASIAMLEYFLMDAGALNWLEYLPSVTWSPWPFTAIAANPGIYISEIIQLAFLIPNAAPMITYNYCTGVLWTIPVQLQGAWQTLLGLIMIKECKTPWKRFALYTFCIANHWYGLSWGSYYYAGVLLADLDITFKYRKWLHARPFVYYPFLWFLILLALGGFTIDMVTQWTGVQYAEVEYGWHPDPGSGLTISQSSQSVYPDYFIPRLNALLTTVAMQTIVEINPTVQKVLSTKILQFLFPHIFTIYLIHGFIFWSIGSWAMVGFFSHGLPYWLCILLTFIVCYGTLFASLPILTPPIEALGKKFTLSLWENASQEPPPRNPTTFPFGTDLLKRDVDSARVIHGQVPPQEKSRQYPEEKDGKQKESEAETQKGGIVEVIKETE</sequence>
<dbReference type="PROSITE" id="PS51762">
    <property type="entry name" value="GH16_2"/>
    <property type="match status" value="1"/>
</dbReference>
<dbReference type="GO" id="GO:0005975">
    <property type="term" value="P:carbohydrate metabolic process"/>
    <property type="evidence" value="ECO:0007669"/>
    <property type="project" value="InterPro"/>
</dbReference>